<evidence type="ECO:0000313" key="3">
    <source>
        <dbReference type="Proteomes" id="UP000298787"/>
    </source>
</evidence>
<dbReference type="AlphaFoldDB" id="A0A4U5VBB7"/>
<dbReference type="Gene3D" id="1.20.245.10">
    <property type="entry name" value="Lipoxygenase-1, Domain 5"/>
    <property type="match status" value="1"/>
</dbReference>
<reference evidence="2 3" key="1">
    <citation type="submission" date="2019-01" db="EMBL/GenBank/DDBJ databases">
        <title>Genome Assembly of Collichthys lucidus.</title>
        <authorList>
            <person name="Cai M."/>
            <person name="Xiao S."/>
        </authorList>
    </citation>
    <scope>NUCLEOTIDE SEQUENCE [LARGE SCALE GENOMIC DNA]</scope>
    <source>
        <strain evidence="2">JT15FE1705JMU</strain>
        <tissue evidence="2">Muscle</tissue>
    </source>
</reference>
<dbReference type="GO" id="GO:0016702">
    <property type="term" value="F:oxidoreductase activity, acting on single donors with incorporation of molecular oxygen, incorporation of two atoms of oxygen"/>
    <property type="evidence" value="ECO:0007669"/>
    <property type="project" value="InterPro"/>
</dbReference>
<organism evidence="2 3">
    <name type="scientific">Collichthys lucidus</name>
    <name type="common">Big head croaker</name>
    <name type="synonym">Sciaena lucida</name>
    <dbReference type="NCBI Taxonomy" id="240159"/>
    <lineage>
        <taxon>Eukaryota</taxon>
        <taxon>Metazoa</taxon>
        <taxon>Chordata</taxon>
        <taxon>Craniata</taxon>
        <taxon>Vertebrata</taxon>
        <taxon>Euteleostomi</taxon>
        <taxon>Actinopterygii</taxon>
        <taxon>Neopterygii</taxon>
        <taxon>Teleostei</taxon>
        <taxon>Neoteleostei</taxon>
        <taxon>Acanthomorphata</taxon>
        <taxon>Eupercaria</taxon>
        <taxon>Sciaenidae</taxon>
        <taxon>Collichthys</taxon>
    </lineage>
</organism>
<evidence type="ECO:0000259" key="1">
    <source>
        <dbReference type="PROSITE" id="PS51393"/>
    </source>
</evidence>
<accession>A0A4U5VBB7</accession>
<dbReference type="GO" id="GO:0016853">
    <property type="term" value="F:isomerase activity"/>
    <property type="evidence" value="ECO:0007669"/>
    <property type="project" value="UniProtKB-KW"/>
</dbReference>
<keyword evidence="2" id="KW-0413">Isomerase</keyword>
<dbReference type="SUPFAM" id="SSF48484">
    <property type="entry name" value="Lipoxigenase"/>
    <property type="match status" value="1"/>
</dbReference>
<sequence length="101" mass="11259">MVIFTHRRSTPLLTMHSWIISGGCQMLRWVCSVLLRPAGGSAVPLGGSAEQHFTEAVPMEMAARFRDDLKRLSCDIRARNVGLKLPYVYLDPATVEDSVTR</sequence>
<dbReference type="GO" id="GO:0046872">
    <property type="term" value="F:metal ion binding"/>
    <property type="evidence" value="ECO:0007669"/>
    <property type="project" value="InterPro"/>
</dbReference>
<dbReference type="PROSITE" id="PS51257">
    <property type="entry name" value="PROKAR_LIPOPROTEIN"/>
    <property type="match status" value="1"/>
</dbReference>
<feature type="domain" description="Lipoxygenase" evidence="1">
    <location>
        <begin position="1"/>
        <end position="101"/>
    </location>
</feature>
<dbReference type="EMBL" id="CM014093">
    <property type="protein sequence ID" value="TKS85119.1"/>
    <property type="molecule type" value="Genomic_DNA"/>
</dbReference>
<keyword evidence="3" id="KW-1185">Reference proteome</keyword>
<protein>
    <submittedName>
        <fullName evidence="2">Hydroperoxide isomerase ALOXE3</fullName>
    </submittedName>
</protein>
<dbReference type="Proteomes" id="UP000298787">
    <property type="component" value="Chromosome 16"/>
</dbReference>
<dbReference type="PROSITE" id="PS51393">
    <property type="entry name" value="LIPOXYGENASE_3"/>
    <property type="match status" value="1"/>
</dbReference>
<dbReference type="InterPro" id="IPR013819">
    <property type="entry name" value="LipOase_C"/>
</dbReference>
<proteinExistence type="predicted"/>
<gene>
    <name evidence="2" type="ORF">D9C73_018112</name>
</gene>
<evidence type="ECO:0000313" key="2">
    <source>
        <dbReference type="EMBL" id="TKS85119.1"/>
    </source>
</evidence>
<dbReference type="InterPro" id="IPR036226">
    <property type="entry name" value="LipOase_C_sf"/>
</dbReference>
<name>A0A4U5VBB7_COLLU</name>